<protein>
    <submittedName>
        <fullName evidence="3">Uncharacterized protein conserved in bacteria</fullName>
    </submittedName>
</protein>
<dbReference type="RefSeq" id="WP_115390229.1">
    <property type="nucleotide sequence ID" value="NZ_JADZHC010000054.1"/>
</dbReference>
<dbReference type="PANTHER" id="PTHR35568">
    <property type="entry name" value="TRANSCRIPTIONAL REGULATOR DAUR"/>
    <property type="match status" value="1"/>
</dbReference>
<dbReference type="Pfam" id="PF13309">
    <property type="entry name" value="HTH_22"/>
    <property type="match status" value="1"/>
</dbReference>
<accession>A0A380BKB0</accession>
<feature type="domain" description="Transcriptional regulator DauR-like HTH" evidence="2">
    <location>
        <begin position="155"/>
        <end position="212"/>
    </location>
</feature>
<dbReference type="InterPro" id="IPR039446">
    <property type="entry name" value="DauR-like"/>
</dbReference>
<organism evidence="3 4">
    <name type="scientific">Shewanella algae</name>
    <dbReference type="NCBI Taxonomy" id="38313"/>
    <lineage>
        <taxon>Bacteria</taxon>
        <taxon>Pseudomonadati</taxon>
        <taxon>Pseudomonadota</taxon>
        <taxon>Gammaproteobacteria</taxon>
        <taxon>Alteromonadales</taxon>
        <taxon>Shewanellaceae</taxon>
        <taxon>Shewanella</taxon>
    </lineage>
</organism>
<sequence length="219" mass="24296">MKLHKLTPKDMDILNAMGNVVDGIATMYGQHTEVVLHSLDRDHPSIIKIANGHVTGRSVGAPITNLALEKLKSGHDISEAYLSQSSNGKTLKSITTVIRNEKQMAIGLLCINTDMDAPLMSVLRSMLPQQCPLTESSGTSEVFARNIEEALHSTIDKVNQEVRHSELIPPSKKSREIVTRLFDTGIFELKDSAQVAAKRLDISVHTIYRYLRELKTPQE</sequence>
<evidence type="ECO:0000259" key="1">
    <source>
        <dbReference type="Pfam" id="PF08348"/>
    </source>
</evidence>
<dbReference type="EMBL" id="UGYO01000002">
    <property type="protein sequence ID" value="SUJ02677.1"/>
    <property type="molecule type" value="Genomic_DNA"/>
</dbReference>
<reference evidence="3 4" key="1">
    <citation type="submission" date="2018-06" db="EMBL/GenBank/DDBJ databases">
        <authorList>
            <consortium name="Pathogen Informatics"/>
            <person name="Doyle S."/>
        </authorList>
    </citation>
    <scope>NUCLEOTIDE SEQUENCE [LARGE SCALE GENOMIC DNA]</scope>
    <source>
        <strain evidence="3 4">NCTC10738</strain>
    </source>
</reference>
<name>A0A380BKB0_9GAMM</name>
<dbReference type="InterPro" id="IPR013559">
    <property type="entry name" value="YheO"/>
</dbReference>
<evidence type="ECO:0000313" key="4">
    <source>
        <dbReference type="Proteomes" id="UP000254069"/>
    </source>
</evidence>
<feature type="domain" description="YheO-like" evidence="1">
    <location>
        <begin position="14"/>
        <end position="119"/>
    </location>
</feature>
<dbReference type="Proteomes" id="UP000254069">
    <property type="component" value="Unassembled WGS sequence"/>
</dbReference>
<dbReference type="AlphaFoldDB" id="A0A380BKB0"/>
<dbReference type="PANTHER" id="PTHR35568:SF1">
    <property type="entry name" value="TRANSCRIPTIONAL REGULATOR DAUR"/>
    <property type="match status" value="1"/>
</dbReference>
<evidence type="ECO:0000313" key="3">
    <source>
        <dbReference type="EMBL" id="SUJ02677.1"/>
    </source>
</evidence>
<keyword evidence="4" id="KW-1185">Reference proteome</keyword>
<dbReference type="Pfam" id="PF08348">
    <property type="entry name" value="PAS_6"/>
    <property type="match status" value="1"/>
</dbReference>
<evidence type="ECO:0000259" key="2">
    <source>
        <dbReference type="Pfam" id="PF13309"/>
    </source>
</evidence>
<gene>
    <name evidence="3" type="ORF">NCTC10738_03516</name>
</gene>
<dbReference type="InterPro" id="IPR039445">
    <property type="entry name" value="DauR-like_HTH"/>
</dbReference>
<proteinExistence type="predicted"/>